<dbReference type="RefSeq" id="XP_001417817.1">
    <property type="nucleotide sequence ID" value="XM_001417780.1"/>
</dbReference>
<dbReference type="Gene3D" id="4.10.1060.10">
    <property type="entry name" value="Zinc finger, RanBP2-type"/>
    <property type="match status" value="1"/>
</dbReference>
<dbReference type="EMBL" id="CP000585">
    <property type="protein sequence ID" value="ABO96110.1"/>
    <property type="molecule type" value="Genomic_DNA"/>
</dbReference>
<proteinExistence type="predicted"/>
<feature type="compositionally biased region" description="Basic residues" evidence="1">
    <location>
        <begin position="164"/>
        <end position="178"/>
    </location>
</feature>
<dbReference type="OrthoDB" id="448399at2759"/>
<feature type="region of interest" description="Disordered" evidence="1">
    <location>
        <begin position="138"/>
        <end position="188"/>
    </location>
</feature>
<evidence type="ECO:0000313" key="3">
    <source>
        <dbReference type="Proteomes" id="UP000001568"/>
    </source>
</evidence>
<evidence type="ECO:0000313" key="2">
    <source>
        <dbReference type="EMBL" id="ABO96110.1"/>
    </source>
</evidence>
<accession>A4RXU9</accession>
<dbReference type="Gramene" id="ABO96110">
    <property type="protein sequence ID" value="ABO96110"/>
    <property type="gene ID" value="OSTLU_31824"/>
</dbReference>
<dbReference type="AlphaFoldDB" id="A4RXU9"/>
<evidence type="ECO:0008006" key="4">
    <source>
        <dbReference type="Google" id="ProtNLM"/>
    </source>
</evidence>
<protein>
    <recommendedName>
        <fullName evidence="4">RanBP2-type domain-containing protein</fullName>
    </recommendedName>
</protein>
<dbReference type="GeneID" id="5001768"/>
<dbReference type="HOGENOM" id="CLU_1443272_0_0_1"/>
<evidence type="ECO:0000256" key="1">
    <source>
        <dbReference type="SAM" id="MobiDB-lite"/>
    </source>
</evidence>
<dbReference type="KEGG" id="olu:OSTLU_31824"/>
<sequence length="188" mass="20905">MGKKKRKRKDKDGQAAGAEAKKKLFTKKDWTCACGFLNYSKNKLACHKCKAARPARVGRNAAEDYLSRWAVMETTEVNAIHHQFLLKQVGIDNELRDEFFDFFVEYCGSLPDSRRRKIVSGAKKVRARLDAILQACDNRKGAASESDEGEDEDKAPVTANVAQTKKRGNRGKKGRGKQAAKASPTPAM</sequence>
<gene>
    <name evidence="2" type="ORF">OSTLU_31824</name>
</gene>
<organism evidence="2 3">
    <name type="scientific">Ostreococcus lucimarinus (strain CCE9901)</name>
    <dbReference type="NCBI Taxonomy" id="436017"/>
    <lineage>
        <taxon>Eukaryota</taxon>
        <taxon>Viridiplantae</taxon>
        <taxon>Chlorophyta</taxon>
        <taxon>Mamiellophyceae</taxon>
        <taxon>Mamiellales</taxon>
        <taxon>Bathycoccaceae</taxon>
        <taxon>Ostreococcus</taxon>
    </lineage>
</organism>
<dbReference type="Proteomes" id="UP000001568">
    <property type="component" value="Chromosome 5"/>
</dbReference>
<name>A4RXU9_OSTLU</name>
<reference evidence="2 3" key="1">
    <citation type="journal article" date="2007" name="Proc. Natl. Acad. Sci. U.S.A.">
        <title>The tiny eukaryote Ostreococcus provides genomic insights into the paradox of plankton speciation.</title>
        <authorList>
            <person name="Palenik B."/>
            <person name="Grimwood J."/>
            <person name="Aerts A."/>
            <person name="Rouze P."/>
            <person name="Salamov A."/>
            <person name="Putnam N."/>
            <person name="Dupont C."/>
            <person name="Jorgensen R."/>
            <person name="Derelle E."/>
            <person name="Rombauts S."/>
            <person name="Zhou K."/>
            <person name="Otillar R."/>
            <person name="Merchant S.S."/>
            <person name="Podell S."/>
            <person name="Gaasterland T."/>
            <person name="Napoli C."/>
            <person name="Gendler K."/>
            <person name="Manuell A."/>
            <person name="Tai V."/>
            <person name="Vallon O."/>
            <person name="Piganeau G."/>
            <person name="Jancek S."/>
            <person name="Heijde M."/>
            <person name="Jabbari K."/>
            <person name="Bowler C."/>
            <person name="Lohr M."/>
            <person name="Robbens S."/>
            <person name="Werner G."/>
            <person name="Dubchak I."/>
            <person name="Pazour G.J."/>
            <person name="Ren Q."/>
            <person name="Paulsen I."/>
            <person name="Delwiche C."/>
            <person name="Schmutz J."/>
            <person name="Rokhsar D."/>
            <person name="Van de Peer Y."/>
            <person name="Moreau H."/>
            <person name="Grigoriev I.V."/>
        </authorList>
    </citation>
    <scope>NUCLEOTIDE SEQUENCE [LARGE SCALE GENOMIC DNA]</scope>
    <source>
        <strain evidence="2 3">CCE9901</strain>
    </source>
</reference>
<keyword evidence="3" id="KW-1185">Reference proteome</keyword>